<feature type="compositionally biased region" description="Polar residues" evidence="2">
    <location>
        <begin position="215"/>
        <end position="226"/>
    </location>
</feature>
<gene>
    <name evidence="3" type="ORF">SmJEL517_g02909</name>
</gene>
<feature type="compositionally biased region" description="Low complexity" evidence="2">
    <location>
        <begin position="344"/>
        <end position="369"/>
    </location>
</feature>
<evidence type="ECO:0000256" key="1">
    <source>
        <dbReference type="SAM" id="Coils"/>
    </source>
</evidence>
<dbReference type="AlphaFoldDB" id="A0A507C4D6"/>
<organism evidence="3 4">
    <name type="scientific">Synchytrium microbalum</name>
    <dbReference type="NCBI Taxonomy" id="1806994"/>
    <lineage>
        <taxon>Eukaryota</taxon>
        <taxon>Fungi</taxon>
        <taxon>Fungi incertae sedis</taxon>
        <taxon>Chytridiomycota</taxon>
        <taxon>Chytridiomycota incertae sedis</taxon>
        <taxon>Chytridiomycetes</taxon>
        <taxon>Synchytriales</taxon>
        <taxon>Synchytriaceae</taxon>
        <taxon>Synchytrium</taxon>
    </lineage>
</organism>
<feature type="region of interest" description="Disordered" evidence="2">
    <location>
        <begin position="244"/>
        <end position="369"/>
    </location>
</feature>
<dbReference type="OrthoDB" id="2138242at2759"/>
<comment type="caution">
    <text evidence="3">The sequence shown here is derived from an EMBL/GenBank/DDBJ whole genome shotgun (WGS) entry which is preliminary data.</text>
</comment>
<dbReference type="EMBL" id="QEAO01000013">
    <property type="protein sequence ID" value="TPX34522.1"/>
    <property type="molecule type" value="Genomic_DNA"/>
</dbReference>
<feature type="compositionally biased region" description="Polar residues" evidence="2">
    <location>
        <begin position="253"/>
        <end position="262"/>
    </location>
</feature>
<name>A0A507C4D6_9FUNG</name>
<proteinExistence type="predicted"/>
<sequence length="550" mass="58302">MRFVRAKIGEFNGAPFYLYTCKSNSTHYLNQNDVDTIFLKRAEGVAAHILPAWKNASRYMFQTPTDTIFLSFEALANIANKLQVKELQSLVNCSRDEICSGKANPSLVKTGLQAYKRAMEIVEEDLEVIDTDIENVQTEASINDACAVPQTAEPDSDETPSESSATKRTRAGDAAVGEEDSKSKRKRLSINTTVASPKDDHMTSPPSETNRRNSRNSAGLSIQTSQTLPSTAIAAQTLAQLATGNSAGDLPTNAPTHQTSSVVKPPVSMAPPPPTRAPGAGATTRPVSKLAPRPLPPVGSHPSLVSPKTEFGHSINSNAPSDNMAPPPRSPLHMHPPPSPLYANSNSSTSNPHSQSGVPMTPTTTTAATGFPVSRQNFMSIFETMYDQVESNARLRVTLEEQLRSSARLLATLQASGAMIETLVRTQFREMQLIYGERFGSALTDLNRRMVAIEQLVGMDTTAGGSSNGTTAPAPATTTPAATTSNNNVIRIPVTPGTDGPLTAGLGGLVGSASSSHMEAGIKALSERLETATEKASSSSSSSEKKVADA</sequence>
<dbReference type="RefSeq" id="XP_031025242.1">
    <property type="nucleotide sequence ID" value="XM_031168837.1"/>
</dbReference>
<feature type="compositionally biased region" description="Low complexity" evidence="2">
    <location>
        <begin position="277"/>
        <end position="286"/>
    </location>
</feature>
<dbReference type="Proteomes" id="UP000319731">
    <property type="component" value="Unassembled WGS sequence"/>
</dbReference>
<keyword evidence="1" id="KW-0175">Coiled coil</keyword>
<evidence type="ECO:0000313" key="3">
    <source>
        <dbReference type="EMBL" id="TPX34522.1"/>
    </source>
</evidence>
<evidence type="ECO:0000313" key="4">
    <source>
        <dbReference type="Proteomes" id="UP000319731"/>
    </source>
</evidence>
<evidence type="ECO:0000256" key="2">
    <source>
        <dbReference type="SAM" id="MobiDB-lite"/>
    </source>
</evidence>
<feature type="region of interest" description="Disordered" evidence="2">
    <location>
        <begin position="521"/>
        <end position="550"/>
    </location>
</feature>
<accession>A0A507C4D6</accession>
<feature type="region of interest" description="Disordered" evidence="2">
    <location>
        <begin position="140"/>
        <end position="226"/>
    </location>
</feature>
<reference evidence="3 4" key="1">
    <citation type="journal article" date="2019" name="Sci. Rep.">
        <title>Comparative genomics of chytrid fungi reveal insights into the obligate biotrophic and pathogenic lifestyle of Synchytrium endobioticum.</title>
        <authorList>
            <person name="van de Vossenberg B.T.L.H."/>
            <person name="Warris S."/>
            <person name="Nguyen H.D.T."/>
            <person name="van Gent-Pelzer M.P.E."/>
            <person name="Joly D.L."/>
            <person name="van de Geest H.C."/>
            <person name="Bonants P.J.M."/>
            <person name="Smith D.S."/>
            <person name="Levesque C.A."/>
            <person name="van der Lee T.A.J."/>
        </authorList>
    </citation>
    <scope>NUCLEOTIDE SEQUENCE [LARGE SCALE GENOMIC DNA]</scope>
    <source>
        <strain evidence="3 4">JEL517</strain>
    </source>
</reference>
<keyword evidence="4" id="KW-1185">Reference proteome</keyword>
<feature type="compositionally biased region" description="Pro residues" evidence="2">
    <location>
        <begin position="325"/>
        <end position="340"/>
    </location>
</feature>
<feature type="region of interest" description="Disordered" evidence="2">
    <location>
        <begin position="462"/>
        <end position="484"/>
    </location>
</feature>
<dbReference type="GeneID" id="42004134"/>
<feature type="coiled-coil region" evidence="1">
    <location>
        <begin position="112"/>
        <end position="139"/>
    </location>
</feature>
<protein>
    <submittedName>
        <fullName evidence="3">Uncharacterized protein</fullName>
    </submittedName>
</protein>